<evidence type="ECO:0000256" key="1">
    <source>
        <dbReference type="SAM" id="MobiDB-lite"/>
    </source>
</evidence>
<reference evidence="2 3" key="1">
    <citation type="journal article" date="2015" name="Genome Announc.">
        <title>Draft Genome Sequence and Gene Annotation of the Entomopathogenic Fungus Verticillium hemipterigenum.</title>
        <authorList>
            <person name="Horn F."/>
            <person name="Habel A."/>
            <person name="Scharf D.H."/>
            <person name="Dworschak J."/>
            <person name="Brakhage A.A."/>
            <person name="Guthke R."/>
            <person name="Hertweck C."/>
            <person name="Linde J."/>
        </authorList>
    </citation>
    <scope>NUCLEOTIDE SEQUENCE [LARGE SCALE GENOMIC DNA]</scope>
</reference>
<evidence type="ECO:0000313" key="3">
    <source>
        <dbReference type="Proteomes" id="UP000039046"/>
    </source>
</evidence>
<dbReference type="EMBL" id="CDHN01000005">
    <property type="protein sequence ID" value="CEJ93138.1"/>
    <property type="molecule type" value="Genomic_DNA"/>
</dbReference>
<proteinExistence type="predicted"/>
<gene>
    <name evidence="2" type="ORF">VHEMI08750</name>
</gene>
<organism evidence="2 3">
    <name type="scientific">[Torrubiella] hemipterigena</name>
    <dbReference type="NCBI Taxonomy" id="1531966"/>
    <lineage>
        <taxon>Eukaryota</taxon>
        <taxon>Fungi</taxon>
        <taxon>Dikarya</taxon>
        <taxon>Ascomycota</taxon>
        <taxon>Pezizomycotina</taxon>
        <taxon>Sordariomycetes</taxon>
        <taxon>Hypocreomycetidae</taxon>
        <taxon>Hypocreales</taxon>
        <taxon>Clavicipitaceae</taxon>
        <taxon>Clavicipitaceae incertae sedis</taxon>
        <taxon>'Torrubiella' clade</taxon>
    </lineage>
</organism>
<dbReference type="Proteomes" id="UP000039046">
    <property type="component" value="Unassembled WGS sequence"/>
</dbReference>
<sequence>MLATAYLASTPAQTRSPTTVKRITFFNYNYPISREISTTNGGNHRAKTDSSLTQTIQKVINGQSVLSNGLEPFLRKLGGMIGSDTTTTKQSQSSTVTYYDGSVGRTGGATQSWKMGARMADRMETPGYKPQYDLFSSDVSSQNLAYTKYESSAYDRPDTYESNSASAKKKTRREQSGLKSFPSGGVTLGKSVAVGAGEFAVRPAPGGLYAQSCKRRSSSSSQYKLQHLVLVHVI</sequence>
<protein>
    <submittedName>
        <fullName evidence="2">Uncharacterized protein</fullName>
    </submittedName>
</protein>
<accession>A0A0A1TP36</accession>
<feature type="region of interest" description="Disordered" evidence="1">
    <location>
        <begin position="156"/>
        <end position="182"/>
    </location>
</feature>
<keyword evidence="3" id="KW-1185">Reference proteome</keyword>
<dbReference type="AlphaFoldDB" id="A0A0A1TP36"/>
<name>A0A0A1TP36_9HYPO</name>
<evidence type="ECO:0000313" key="2">
    <source>
        <dbReference type="EMBL" id="CEJ93138.1"/>
    </source>
</evidence>
<dbReference type="HOGENOM" id="CLU_1185752_0_0_1"/>